<feature type="transmembrane region" description="Helical" evidence="19">
    <location>
        <begin position="49"/>
        <end position="66"/>
    </location>
</feature>
<evidence type="ECO:0000256" key="1">
    <source>
        <dbReference type="ARBA" id="ARBA00004141"/>
    </source>
</evidence>
<dbReference type="InterPro" id="IPR049941">
    <property type="entry name" value="LPLAT_7/PORCN-like"/>
</dbReference>
<keyword evidence="6" id="KW-0808">Transferase</keyword>
<name>A0AA38MEX3_9CUCU</name>
<dbReference type="EC" id="2.3.1.n6" evidence="17"/>
<dbReference type="GO" id="GO:0006656">
    <property type="term" value="P:phosphatidylcholine biosynthetic process"/>
    <property type="evidence" value="ECO:0007669"/>
    <property type="project" value="TreeGrafter"/>
</dbReference>
<dbReference type="PANTHER" id="PTHR13906">
    <property type="entry name" value="PORCUPINE"/>
    <property type="match status" value="1"/>
</dbReference>
<comment type="pathway">
    <text evidence="3">Lipid metabolism; phospholipid metabolism.</text>
</comment>
<evidence type="ECO:0000256" key="16">
    <source>
        <dbReference type="ARBA" id="ARBA00026120"/>
    </source>
</evidence>
<evidence type="ECO:0000256" key="11">
    <source>
        <dbReference type="ARBA" id="ARBA00023136"/>
    </source>
</evidence>
<feature type="transmembrane region" description="Helical" evidence="19">
    <location>
        <begin position="216"/>
        <end position="233"/>
    </location>
</feature>
<evidence type="ECO:0000256" key="8">
    <source>
        <dbReference type="ARBA" id="ARBA00022824"/>
    </source>
</evidence>
<evidence type="ECO:0000256" key="14">
    <source>
        <dbReference type="ARBA" id="ARBA00023315"/>
    </source>
</evidence>
<evidence type="ECO:0000256" key="15">
    <source>
        <dbReference type="ARBA" id="ARBA00025707"/>
    </source>
</evidence>
<keyword evidence="12" id="KW-0594">Phospholipid biosynthesis</keyword>
<reference evidence="20" key="1">
    <citation type="journal article" date="2023" name="G3 (Bethesda)">
        <title>Whole genome assemblies of Zophobas morio and Tenebrio molitor.</title>
        <authorList>
            <person name="Kaur S."/>
            <person name="Stinson S.A."/>
            <person name="diCenzo G.C."/>
        </authorList>
    </citation>
    <scope>NUCLEOTIDE SEQUENCE</scope>
    <source>
        <strain evidence="20">QUZm001</strain>
    </source>
</reference>
<dbReference type="EMBL" id="JALNTZ010000004">
    <property type="protein sequence ID" value="KAJ3653783.1"/>
    <property type="molecule type" value="Genomic_DNA"/>
</dbReference>
<dbReference type="GO" id="GO:0016020">
    <property type="term" value="C:membrane"/>
    <property type="evidence" value="ECO:0007669"/>
    <property type="project" value="UniProtKB-SubCell"/>
</dbReference>
<evidence type="ECO:0000256" key="5">
    <source>
        <dbReference type="ARBA" id="ARBA00022516"/>
    </source>
</evidence>
<evidence type="ECO:0000256" key="13">
    <source>
        <dbReference type="ARBA" id="ARBA00023264"/>
    </source>
</evidence>
<keyword evidence="7 19" id="KW-0812">Transmembrane</keyword>
<evidence type="ECO:0000313" key="21">
    <source>
        <dbReference type="Proteomes" id="UP001168821"/>
    </source>
</evidence>
<keyword evidence="9 19" id="KW-1133">Transmembrane helix</keyword>
<dbReference type="Proteomes" id="UP001168821">
    <property type="component" value="Unassembled WGS sequence"/>
</dbReference>
<dbReference type="GO" id="GO:0005783">
    <property type="term" value="C:endoplasmic reticulum"/>
    <property type="evidence" value="ECO:0007669"/>
    <property type="project" value="UniProtKB-SubCell"/>
</dbReference>
<feature type="transmembrane region" description="Helical" evidence="19">
    <location>
        <begin position="96"/>
        <end position="114"/>
    </location>
</feature>
<dbReference type="EC" id="2.3.1.23" evidence="16"/>
<evidence type="ECO:0000256" key="3">
    <source>
        <dbReference type="ARBA" id="ARBA00005074"/>
    </source>
</evidence>
<keyword evidence="14" id="KW-0012">Acyltransferase</keyword>
<gene>
    <name evidence="20" type="ORF">Zmor_013017</name>
</gene>
<sequence>MSQDESLGLITKLSVSLGTSEPALRLLLTILAGYPLAGVHRFCVYGKPALVQHGFSILAGFALGYWNYGWDMLHTVFAIGVTYGLLLVLGGTAISVGLVFVFNLTYLLLGYYYVGTDSYDINWTMPQCILVLRLIGIAFDYYDGQQPPESLGAENKKVALAQCPNLLEMYGHTLFPASFMVGPQFPMKRYQDFVAGKFSENDAAPTTNIKPGLTRFALGVFYLAVFQALGLLVSDQYMYSEEFGEVGFVKKMLLMGAWGRFTMYKYISCWLLTEGACIVFGLAYNGKGEDGTPIWNGVENVKLSTFENTTEFTHYIQSFNINTNHWSGQYIYKRLKFLGNRQISQLATLGFLAVWHGFHSGYYVCFFFEFMVVYMERDLKSIVKANNTLSGFFGDPTVSTVVHVLLRLYTLVFMGWCLMPFALLKFDRYWGAFSNVYHVGSLTFLLWPVVYAPILRLVFRKSKKEEKERTE</sequence>
<feature type="transmembrane region" description="Helical" evidence="19">
    <location>
        <begin position="23"/>
        <end position="42"/>
    </location>
</feature>
<dbReference type="PANTHER" id="PTHR13906:SF14">
    <property type="entry name" value="LYSOPHOSPHOLIPID ACYLTRANSFERASE 5"/>
    <property type="match status" value="1"/>
</dbReference>
<proteinExistence type="inferred from homology"/>
<evidence type="ECO:0000256" key="2">
    <source>
        <dbReference type="ARBA" id="ARBA00004240"/>
    </source>
</evidence>
<dbReference type="GO" id="GO:0071617">
    <property type="term" value="F:lysophospholipid acyltransferase activity"/>
    <property type="evidence" value="ECO:0007669"/>
    <property type="project" value="TreeGrafter"/>
</dbReference>
<evidence type="ECO:0000256" key="18">
    <source>
        <dbReference type="ARBA" id="ARBA00039721"/>
    </source>
</evidence>
<keyword evidence="11 19" id="KW-0472">Membrane</keyword>
<protein>
    <recommendedName>
        <fullName evidence="18">Lysophospholipid acyltransferase 5</fullName>
        <ecNumber evidence="16">2.3.1.23</ecNumber>
        <ecNumber evidence="17">2.3.1.n6</ecNumber>
    </recommendedName>
</protein>
<comment type="caution">
    <text evidence="20">The sequence shown here is derived from an EMBL/GenBank/DDBJ whole genome shotgun (WGS) entry which is preliminary data.</text>
</comment>
<dbReference type="Pfam" id="PF03062">
    <property type="entry name" value="MBOAT"/>
    <property type="match status" value="1"/>
</dbReference>
<feature type="transmembrane region" description="Helical" evidence="19">
    <location>
        <begin position="404"/>
        <end position="424"/>
    </location>
</feature>
<comment type="pathway">
    <text evidence="15">Phospholipid metabolism.</text>
</comment>
<keyword evidence="5" id="KW-0444">Lipid biosynthesis</keyword>
<accession>A0AA38MEX3</accession>
<evidence type="ECO:0000256" key="10">
    <source>
        <dbReference type="ARBA" id="ARBA00023098"/>
    </source>
</evidence>
<evidence type="ECO:0000256" key="17">
    <source>
        <dbReference type="ARBA" id="ARBA00038923"/>
    </source>
</evidence>
<comment type="subcellular location">
    <subcellularLocation>
        <location evidence="2">Endoplasmic reticulum</location>
    </subcellularLocation>
    <subcellularLocation>
        <location evidence="1">Membrane</location>
        <topology evidence="1">Multi-pass membrane protein</topology>
    </subcellularLocation>
</comment>
<dbReference type="GO" id="GO:0030258">
    <property type="term" value="P:lipid modification"/>
    <property type="evidence" value="ECO:0007669"/>
    <property type="project" value="TreeGrafter"/>
</dbReference>
<dbReference type="InterPro" id="IPR004299">
    <property type="entry name" value="MBOAT_fam"/>
</dbReference>
<evidence type="ECO:0000256" key="12">
    <source>
        <dbReference type="ARBA" id="ARBA00023209"/>
    </source>
</evidence>
<feature type="transmembrane region" description="Helical" evidence="19">
    <location>
        <begin position="72"/>
        <end position="89"/>
    </location>
</feature>
<keyword evidence="8" id="KW-0256">Endoplasmic reticulum</keyword>
<evidence type="ECO:0000256" key="9">
    <source>
        <dbReference type="ARBA" id="ARBA00022989"/>
    </source>
</evidence>
<comment type="similarity">
    <text evidence="4">Belongs to the membrane-bound acyltransferase family.</text>
</comment>
<organism evidence="20 21">
    <name type="scientific">Zophobas morio</name>
    <dbReference type="NCBI Taxonomy" id="2755281"/>
    <lineage>
        <taxon>Eukaryota</taxon>
        <taxon>Metazoa</taxon>
        <taxon>Ecdysozoa</taxon>
        <taxon>Arthropoda</taxon>
        <taxon>Hexapoda</taxon>
        <taxon>Insecta</taxon>
        <taxon>Pterygota</taxon>
        <taxon>Neoptera</taxon>
        <taxon>Endopterygota</taxon>
        <taxon>Coleoptera</taxon>
        <taxon>Polyphaga</taxon>
        <taxon>Cucujiformia</taxon>
        <taxon>Tenebrionidae</taxon>
        <taxon>Zophobas</taxon>
    </lineage>
</organism>
<evidence type="ECO:0000313" key="20">
    <source>
        <dbReference type="EMBL" id="KAJ3653783.1"/>
    </source>
</evidence>
<evidence type="ECO:0000256" key="6">
    <source>
        <dbReference type="ARBA" id="ARBA00022679"/>
    </source>
</evidence>
<evidence type="ECO:0000256" key="7">
    <source>
        <dbReference type="ARBA" id="ARBA00022692"/>
    </source>
</evidence>
<dbReference type="GO" id="GO:0047184">
    <property type="term" value="F:1-acylglycerophosphocholine O-acyltransferase activity"/>
    <property type="evidence" value="ECO:0007669"/>
    <property type="project" value="UniProtKB-EC"/>
</dbReference>
<dbReference type="AlphaFoldDB" id="A0AA38MEX3"/>
<feature type="transmembrane region" description="Helical" evidence="19">
    <location>
        <begin position="353"/>
        <end position="374"/>
    </location>
</feature>
<evidence type="ECO:0000256" key="19">
    <source>
        <dbReference type="SAM" id="Phobius"/>
    </source>
</evidence>
<keyword evidence="21" id="KW-1185">Reference proteome</keyword>
<keyword evidence="13" id="KW-1208">Phospholipid metabolism</keyword>
<evidence type="ECO:0000256" key="4">
    <source>
        <dbReference type="ARBA" id="ARBA00010323"/>
    </source>
</evidence>
<feature type="transmembrane region" description="Helical" evidence="19">
    <location>
        <begin position="436"/>
        <end position="459"/>
    </location>
</feature>
<feature type="transmembrane region" description="Helical" evidence="19">
    <location>
        <begin position="263"/>
        <end position="284"/>
    </location>
</feature>
<keyword evidence="10" id="KW-0443">Lipid metabolism</keyword>